<dbReference type="PATRIC" id="fig|28128.5.peg.1746"/>
<dbReference type="AlphaFoldDB" id="A0A133Q4I2"/>
<reference evidence="3" key="1">
    <citation type="submission" date="2016-01" db="EMBL/GenBank/DDBJ databases">
        <authorList>
            <person name="Mitreva M."/>
            <person name="Pepin K.H."/>
            <person name="Mihindukulasuriya K.A."/>
            <person name="Fulton R."/>
            <person name="Fronick C."/>
            <person name="O'Laughlin M."/>
            <person name="Miner T."/>
            <person name="Herter B."/>
            <person name="Rosa B.A."/>
            <person name="Cordes M."/>
            <person name="Tomlinson C."/>
            <person name="Wollam A."/>
            <person name="Palsikar V.B."/>
            <person name="Mardis E.R."/>
            <person name="Wilson R.K."/>
        </authorList>
    </citation>
    <scope>NUCLEOTIDE SEQUENCE [LARGE SCALE GENOMIC DNA]</scope>
    <source>
        <strain evidence="3">MJR7716</strain>
    </source>
</reference>
<keyword evidence="3" id="KW-1185">Reference proteome</keyword>
<evidence type="ECO:0000313" key="2">
    <source>
        <dbReference type="EMBL" id="KXA37777.1"/>
    </source>
</evidence>
<organism evidence="2 3">
    <name type="scientific">Prevotella corporis</name>
    <dbReference type="NCBI Taxonomy" id="28128"/>
    <lineage>
        <taxon>Bacteria</taxon>
        <taxon>Pseudomonadati</taxon>
        <taxon>Bacteroidota</taxon>
        <taxon>Bacteroidia</taxon>
        <taxon>Bacteroidales</taxon>
        <taxon>Prevotellaceae</taxon>
        <taxon>Prevotella</taxon>
    </lineage>
</organism>
<dbReference type="EMBL" id="LRQG01000132">
    <property type="protein sequence ID" value="KXA37777.1"/>
    <property type="molecule type" value="Genomic_DNA"/>
</dbReference>
<dbReference type="OrthoDB" id="1069976at2"/>
<comment type="caution">
    <text evidence="2">The sequence shown here is derived from an EMBL/GenBank/DDBJ whole genome shotgun (WGS) entry which is preliminary data.</text>
</comment>
<gene>
    <name evidence="2" type="ORF">HMPREF3226_01697</name>
</gene>
<accession>A0A133Q4I2</accession>
<sequence length="195" mass="22095">MRYALFLVLFLSCLKGSAQDIFNQSNQHLKFSGVSMASPLSDFIDTLKTQGYQDGLSAKWQHPVKAKSYMHGRFENLNCVLEIGQSVSGGVDTLCVYFVNINNPLISYKILNNFYRSRYGKPIFDNYYAPMDYFSKAKLQLATDPFITTFSISGGIIQLGLKYDEKLNDYVYTILFVDTLNAAPVIPDDDSVIEW</sequence>
<proteinExistence type="predicted"/>
<dbReference type="Proteomes" id="UP000070533">
    <property type="component" value="Unassembled WGS sequence"/>
</dbReference>
<evidence type="ECO:0000256" key="1">
    <source>
        <dbReference type="SAM" id="SignalP"/>
    </source>
</evidence>
<keyword evidence="1" id="KW-0732">Signal</keyword>
<evidence type="ECO:0000313" key="3">
    <source>
        <dbReference type="Proteomes" id="UP000070533"/>
    </source>
</evidence>
<name>A0A133Q4I2_9BACT</name>
<feature type="signal peptide" evidence="1">
    <location>
        <begin position="1"/>
        <end position="18"/>
    </location>
</feature>
<dbReference type="RefSeq" id="WP_156439228.1">
    <property type="nucleotide sequence ID" value="NZ_KQ957271.1"/>
</dbReference>
<protein>
    <submittedName>
        <fullName evidence="2">Uncharacterized protein</fullName>
    </submittedName>
</protein>
<feature type="chain" id="PRO_5007458651" evidence="1">
    <location>
        <begin position="19"/>
        <end position="195"/>
    </location>
</feature>